<evidence type="ECO:0000256" key="5">
    <source>
        <dbReference type="ARBA" id="ARBA00022679"/>
    </source>
</evidence>
<comment type="subcellular location">
    <subcellularLocation>
        <location evidence="2">Membrane</location>
        <topology evidence="2">Single-pass membrane protein</topology>
    </subcellularLocation>
</comment>
<evidence type="ECO:0000256" key="15">
    <source>
        <dbReference type="SAM" id="MobiDB-lite"/>
    </source>
</evidence>
<dbReference type="GO" id="GO:0016567">
    <property type="term" value="P:protein ubiquitination"/>
    <property type="evidence" value="ECO:0007669"/>
    <property type="project" value="InterPro"/>
</dbReference>
<dbReference type="SMART" id="SM00184">
    <property type="entry name" value="RING"/>
    <property type="match status" value="1"/>
</dbReference>
<comment type="catalytic activity">
    <reaction evidence="1">
        <text>S-ubiquitinyl-[E2 ubiquitin-conjugating enzyme]-L-cysteine + [acceptor protein]-L-lysine = [E2 ubiquitin-conjugating enzyme]-L-cysteine + N(6)-ubiquitinyl-[acceptor protein]-L-lysine.</text>
        <dbReference type="EC" id="2.3.2.27"/>
    </reaction>
</comment>
<dbReference type="PROSITE" id="PS50089">
    <property type="entry name" value="ZF_RING_2"/>
    <property type="match status" value="1"/>
</dbReference>
<dbReference type="AlphaFoldDB" id="A0A9I9DLI2"/>
<evidence type="ECO:0000256" key="2">
    <source>
        <dbReference type="ARBA" id="ARBA00004167"/>
    </source>
</evidence>
<evidence type="ECO:0000256" key="13">
    <source>
        <dbReference type="ARBA" id="ARBA00024209"/>
    </source>
</evidence>
<evidence type="ECO:0000256" key="3">
    <source>
        <dbReference type="ARBA" id="ARBA00004906"/>
    </source>
</evidence>
<dbReference type="Gramene" id="MELO3C020375.2.1">
    <property type="protein sequence ID" value="MELO3C020375.2.1"/>
    <property type="gene ID" value="MELO3C020375.2"/>
</dbReference>
<name>A0A9I9DLI2_CUCME</name>
<protein>
    <recommendedName>
        <fullName evidence="4">RING-type E3 ubiquitin transferase</fullName>
        <ecNumber evidence="4">2.3.2.27</ecNumber>
    </recommendedName>
</protein>
<dbReference type="InterPro" id="IPR044600">
    <property type="entry name" value="ATL1/ATL16-like"/>
</dbReference>
<keyword evidence="6 16" id="KW-0812">Transmembrane</keyword>
<evidence type="ECO:0000256" key="6">
    <source>
        <dbReference type="ARBA" id="ARBA00022692"/>
    </source>
</evidence>
<feature type="domain" description="RING-type" evidence="17">
    <location>
        <begin position="189"/>
        <end position="231"/>
    </location>
</feature>
<feature type="transmembrane region" description="Helical" evidence="16">
    <location>
        <begin position="101"/>
        <end position="125"/>
    </location>
</feature>
<dbReference type="CDD" id="cd16461">
    <property type="entry name" value="RING-H2_EL5-like"/>
    <property type="match status" value="1"/>
</dbReference>
<accession>A0A9I9DLI2</accession>
<keyword evidence="12 16" id="KW-0472">Membrane</keyword>
<evidence type="ECO:0000256" key="1">
    <source>
        <dbReference type="ARBA" id="ARBA00000900"/>
    </source>
</evidence>
<dbReference type="GO" id="GO:0008270">
    <property type="term" value="F:zinc ion binding"/>
    <property type="evidence" value="ECO:0007669"/>
    <property type="project" value="UniProtKB-KW"/>
</dbReference>
<comment type="pathway">
    <text evidence="3">Protein modification; protein ubiquitination.</text>
</comment>
<evidence type="ECO:0000256" key="12">
    <source>
        <dbReference type="ARBA" id="ARBA00023136"/>
    </source>
</evidence>
<evidence type="ECO:0000256" key="16">
    <source>
        <dbReference type="SAM" id="Phobius"/>
    </source>
</evidence>
<keyword evidence="9" id="KW-0833">Ubl conjugation pathway</keyword>
<evidence type="ECO:0000256" key="7">
    <source>
        <dbReference type="ARBA" id="ARBA00022723"/>
    </source>
</evidence>
<keyword evidence="8 14" id="KW-0863">Zinc-finger</keyword>
<evidence type="ECO:0000256" key="10">
    <source>
        <dbReference type="ARBA" id="ARBA00022833"/>
    </source>
</evidence>
<reference evidence="18" key="1">
    <citation type="submission" date="2023-03" db="UniProtKB">
        <authorList>
            <consortium name="EnsemblPlants"/>
        </authorList>
    </citation>
    <scope>IDENTIFICATION</scope>
</reference>
<dbReference type="FunFam" id="3.30.40.10:FF:000187">
    <property type="entry name" value="E3 ubiquitin-protein ligase ATL6"/>
    <property type="match status" value="1"/>
</dbReference>
<dbReference type="Gene3D" id="3.30.40.10">
    <property type="entry name" value="Zinc/RING finger domain, C3HC4 (zinc finger)"/>
    <property type="match status" value="1"/>
</dbReference>
<evidence type="ECO:0000256" key="9">
    <source>
        <dbReference type="ARBA" id="ARBA00022786"/>
    </source>
</evidence>
<sequence>LFFLFLFFPHSNINLSIIFFLHRRRRSQPLLHPLITSKHLLQLHMDSVGIPDPSPPFNPFNFKDYCSQEICSAFCPQWCAFAFPPPPPLFGLDDTDDSATFFSPLIVAVIGILASAFVLVTYYAIVSKYCRRRVDESGGGGSGENLEADRVVNDTRQSGVGAGLDEALIKSISIYKFKKGEGLIEGSDCSVCLSEFQENESLRLLPKCSHAFHLACIDTWLKSSSSCPLCRCNIASTNPSPPSLTALGYRHSSDAAVVVVQDLSENVSLEAVVVEVVTDSTNQDEGSPNRNSNSRNLDQGNERTVRRGEESVGSIRSVSEDYQLSPYGNRNLSVADILSINHEEDEEVEAPVDSPMAAAGSGPSTGGGKETEKCRNRNGVLNSAVRMSISSGIFSFARYAKGKSSNSPI</sequence>
<dbReference type="SUPFAM" id="SSF57850">
    <property type="entry name" value="RING/U-box"/>
    <property type="match status" value="1"/>
</dbReference>
<evidence type="ECO:0000259" key="17">
    <source>
        <dbReference type="PROSITE" id="PS50089"/>
    </source>
</evidence>
<keyword evidence="10" id="KW-0862">Zinc</keyword>
<dbReference type="Pfam" id="PF13639">
    <property type="entry name" value="zf-RING_2"/>
    <property type="match status" value="1"/>
</dbReference>
<dbReference type="InterPro" id="IPR013083">
    <property type="entry name" value="Znf_RING/FYVE/PHD"/>
</dbReference>
<organism evidence="18">
    <name type="scientific">Cucumis melo</name>
    <name type="common">Muskmelon</name>
    <dbReference type="NCBI Taxonomy" id="3656"/>
    <lineage>
        <taxon>Eukaryota</taxon>
        <taxon>Viridiplantae</taxon>
        <taxon>Streptophyta</taxon>
        <taxon>Embryophyta</taxon>
        <taxon>Tracheophyta</taxon>
        <taxon>Spermatophyta</taxon>
        <taxon>Magnoliopsida</taxon>
        <taxon>eudicotyledons</taxon>
        <taxon>Gunneridae</taxon>
        <taxon>Pentapetalae</taxon>
        <taxon>rosids</taxon>
        <taxon>fabids</taxon>
        <taxon>Cucurbitales</taxon>
        <taxon>Cucurbitaceae</taxon>
        <taxon>Benincaseae</taxon>
        <taxon>Cucumis</taxon>
    </lineage>
</organism>
<keyword evidence="5" id="KW-0808">Transferase</keyword>
<evidence type="ECO:0000256" key="8">
    <source>
        <dbReference type="ARBA" id="ARBA00022771"/>
    </source>
</evidence>
<dbReference type="EnsemblPlants" id="MELO3C020375.2.1">
    <property type="protein sequence ID" value="MELO3C020375.2.1"/>
    <property type="gene ID" value="MELO3C020375.2"/>
</dbReference>
<dbReference type="InterPro" id="IPR001841">
    <property type="entry name" value="Znf_RING"/>
</dbReference>
<evidence type="ECO:0000313" key="18">
    <source>
        <dbReference type="EnsemblPlants" id="MELO3C020375.2.1"/>
    </source>
</evidence>
<proteinExistence type="inferred from homology"/>
<feature type="region of interest" description="Disordered" evidence="15">
    <location>
        <begin position="344"/>
        <end position="374"/>
    </location>
</feature>
<feature type="compositionally biased region" description="Basic and acidic residues" evidence="15">
    <location>
        <begin position="300"/>
        <end position="310"/>
    </location>
</feature>
<evidence type="ECO:0000256" key="4">
    <source>
        <dbReference type="ARBA" id="ARBA00012483"/>
    </source>
</evidence>
<keyword evidence="11 16" id="KW-1133">Transmembrane helix</keyword>
<feature type="compositionally biased region" description="Polar residues" evidence="15">
    <location>
        <begin position="278"/>
        <end position="299"/>
    </location>
</feature>
<dbReference type="PANTHER" id="PTHR46913">
    <property type="entry name" value="RING-H2 FINGER PROTEIN ATL16"/>
    <property type="match status" value="1"/>
</dbReference>
<dbReference type="EC" id="2.3.2.27" evidence="4"/>
<dbReference type="PANTHER" id="PTHR46913:SF22">
    <property type="entry name" value="RING-TYPE E3 UBIQUITIN TRANSFERASE"/>
    <property type="match status" value="1"/>
</dbReference>
<comment type="similarity">
    <text evidence="13">Belongs to the RING-type zinc finger family. ATL subfamily.</text>
</comment>
<feature type="region of interest" description="Disordered" evidence="15">
    <location>
        <begin position="278"/>
        <end position="314"/>
    </location>
</feature>
<evidence type="ECO:0000256" key="11">
    <source>
        <dbReference type="ARBA" id="ARBA00022989"/>
    </source>
</evidence>
<dbReference type="GO" id="GO:0061630">
    <property type="term" value="F:ubiquitin protein ligase activity"/>
    <property type="evidence" value="ECO:0007669"/>
    <property type="project" value="UniProtKB-EC"/>
</dbReference>
<dbReference type="GO" id="GO:0016020">
    <property type="term" value="C:membrane"/>
    <property type="evidence" value="ECO:0007669"/>
    <property type="project" value="UniProtKB-SubCell"/>
</dbReference>
<evidence type="ECO:0000256" key="14">
    <source>
        <dbReference type="PROSITE-ProRule" id="PRU00175"/>
    </source>
</evidence>
<keyword evidence="7" id="KW-0479">Metal-binding</keyword>